<dbReference type="Proteomes" id="UP000003233">
    <property type="component" value="Unassembled WGS sequence"/>
</dbReference>
<accession>H1PYP3</accession>
<evidence type="ECO:0000313" key="1">
    <source>
        <dbReference type="EMBL" id="EHO77232.1"/>
    </source>
</evidence>
<dbReference type="HOGENOM" id="CLU_2493431_0_0_0"/>
<protein>
    <submittedName>
        <fullName evidence="1">Uncharacterized protein</fullName>
    </submittedName>
</protein>
<organism evidence="1 2">
    <name type="scientific">Fusobacterium ulcerans 12-1B</name>
    <dbReference type="NCBI Taxonomy" id="457404"/>
    <lineage>
        <taxon>Bacteria</taxon>
        <taxon>Fusobacteriati</taxon>
        <taxon>Fusobacteriota</taxon>
        <taxon>Fusobacteriia</taxon>
        <taxon>Fusobacteriales</taxon>
        <taxon>Fusobacteriaceae</taxon>
        <taxon>Fusobacterium</taxon>
    </lineage>
</organism>
<dbReference type="PATRIC" id="fig|457404.5.peg.3489"/>
<comment type="caution">
    <text evidence="1">The sequence shown here is derived from an EMBL/GenBank/DDBJ whole genome shotgun (WGS) entry which is preliminary data.</text>
</comment>
<dbReference type="RefSeq" id="WP_008699509.1">
    <property type="nucleotide sequence ID" value="NZ_KE161012.1"/>
</dbReference>
<name>H1PYP3_9FUSO</name>
<keyword evidence="2" id="KW-1185">Reference proteome</keyword>
<reference evidence="1 2" key="1">
    <citation type="submission" date="2012-07" db="EMBL/GenBank/DDBJ databases">
        <title>The Genome Sequence of Fusobacterium ulcerans 12_1B.</title>
        <authorList>
            <consortium name="The Broad Institute Genome Sequencing Platform"/>
            <person name="Earl A."/>
            <person name="Ward D."/>
            <person name="Feldgarden M."/>
            <person name="Gevers D."/>
            <person name="Strauss J."/>
            <person name="Ambrose C.E."/>
            <person name="Allen-Vercoe E."/>
            <person name="Walker B."/>
            <person name="Young S.K."/>
            <person name="Zeng Q."/>
            <person name="Gargeya S."/>
            <person name="Fitzgerald M."/>
            <person name="Haas B."/>
            <person name="Abouelleil A."/>
            <person name="Alvarado L."/>
            <person name="Arachchi H.M."/>
            <person name="Berlin A.M."/>
            <person name="Chapman S.B."/>
            <person name="Goldberg J."/>
            <person name="Griggs A."/>
            <person name="Gujja S."/>
            <person name="Hansen M."/>
            <person name="Howarth C."/>
            <person name="Imamovic A."/>
            <person name="Larimer J."/>
            <person name="McCowen C."/>
            <person name="Montmayeur A."/>
            <person name="Murphy C."/>
            <person name="Neiman D."/>
            <person name="Pearson M."/>
            <person name="Priest M."/>
            <person name="Roberts A."/>
            <person name="Saif S."/>
            <person name="Shea T."/>
            <person name="Sisk P."/>
            <person name="Sykes S."/>
            <person name="Wortman J."/>
            <person name="Nusbaum C."/>
            <person name="Birren B."/>
        </authorList>
    </citation>
    <scope>NUCLEOTIDE SEQUENCE [LARGE SCALE GENOMIC DNA]</scope>
    <source>
        <strain evidence="1 2">12_1B</strain>
    </source>
</reference>
<proteinExistence type="predicted"/>
<evidence type="ECO:0000313" key="2">
    <source>
        <dbReference type="Proteomes" id="UP000003233"/>
    </source>
</evidence>
<sequence>MIIKTYEIGEALYEVTYIMEENISNKVIEDIKLLKKEYKTIDKKIWIEKLAEILSEEGIKVDSCEIINNRGFVIDDIKEIIINKGE</sequence>
<dbReference type="AlphaFoldDB" id="H1PYP3"/>
<dbReference type="EMBL" id="AGWJ02000035">
    <property type="protein sequence ID" value="EHO77232.1"/>
    <property type="molecule type" value="Genomic_DNA"/>
</dbReference>
<dbReference type="BioCyc" id="FSP457404-HMP:GTSQ-3591-MONOMER"/>
<gene>
    <name evidence="1" type="ORF">HMPREF0402_03536</name>
</gene>